<organism evidence="1 2">
    <name type="scientific">Candida boidinii</name>
    <name type="common">Yeast</name>
    <dbReference type="NCBI Taxonomy" id="5477"/>
    <lineage>
        <taxon>Eukaryota</taxon>
        <taxon>Fungi</taxon>
        <taxon>Dikarya</taxon>
        <taxon>Ascomycota</taxon>
        <taxon>Saccharomycotina</taxon>
        <taxon>Pichiomycetes</taxon>
        <taxon>Pichiales</taxon>
        <taxon>Pichiaceae</taxon>
        <taxon>Ogataea</taxon>
        <taxon>Ogataea/Candida clade</taxon>
    </lineage>
</organism>
<proteinExistence type="predicted"/>
<name>A0ACB5U342_CANBO</name>
<sequence length="186" mass="20773">METYILIGIIVVLITIVLKNSILTSETSSDPLEIEIDPRKHKKSNNSSNNMSEIGEKIKEGEPIVEKTFTPKTLYKYNGFDLEQIYIAVKGNVYDVSSARQFYGPSGPYSNFAGHDASRGLALNSFEENVIPGIDDPLDDLSDLSKGEKNSLQGWEEMFQGKYPKVGILIADIGNENDNKEYLKIF</sequence>
<keyword evidence="2" id="KW-1185">Reference proteome</keyword>
<protein>
    <submittedName>
        <fullName evidence="1">Unnamed protein product</fullName>
    </submittedName>
</protein>
<accession>A0ACB5U342</accession>
<dbReference type="Proteomes" id="UP001165101">
    <property type="component" value="Unassembled WGS sequence"/>
</dbReference>
<evidence type="ECO:0000313" key="1">
    <source>
        <dbReference type="EMBL" id="GMF00208.1"/>
    </source>
</evidence>
<reference evidence="1" key="1">
    <citation type="submission" date="2023-04" db="EMBL/GenBank/DDBJ databases">
        <title>Candida boidinii NBRC 1967.</title>
        <authorList>
            <person name="Ichikawa N."/>
            <person name="Sato H."/>
            <person name="Tonouchi N."/>
        </authorList>
    </citation>
    <scope>NUCLEOTIDE SEQUENCE</scope>
    <source>
        <strain evidence="1">NBRC 1967</strain>
    </source>
</reference>
<evidence type="ECO:0000313" key="2">
    <source>
        <dbReference type="Proteomes" id="UP001165101"/>
    </source>
</evidence>
<gene>
    <name evidence="1" type="ORF">Cboi01_000549200</name>
</gene>
<comment type="caution">
    <text evidence="1">The sequence shown here is derived from an EMBL/GenBank/DDBJ whole genome shotgun (WGS) entry which is preliminary data.</text>
</comment>
<dbReference type="EMBL" id="BSXV01004309">
    <property type="protein sequence ID" value="GMF00208.1"/>
    <property type="molecule type" value="Genomic_DNA"/>
</dbReference>